<dbReference type="Pfam" id="PF09346">
    <property type="entry name" value="SMI1_KNR4"/>
    <property type="match status" value="1"/>
</dbReference>
<dbReference type="GO" id="GO:0005737">
    <property type="term" value="C:cytoplasm"/>
    <property type="evidence" value="ECO:0007669"/>
    <property type="project" value="UniProtKB-SubCell"/>
</dbReference>
<dbReference type="GO" id="GO:0043022">
    <property type="term" value="F:ribosome binding"/>
    <property type="evidence" value="ECO:0007669"/>
    <property type="project" value="TreeGrafter"/>
</dbReference>
<dbReference type="PANTHER" id="PTHR22938:SF0">
    <property type="entry name" value="E3 UBIQUITIN-PROTEIN LIGASE ZNF598"/>
    <property type="match status" value="1"/>
</dbReference>
<dbReference type="InterPro" id="IPR056437">
    <property type="entry name" value="Znf-C2H2_ZNF598/HEL2"/>
</dbReference>
<evidence type="ECO:0000256" key="5">
    <source>
        <dbReference type="ARBA" id="ARBA00022490"/>
    </source>
</evidence>
<feature type="compositionally biased region" description="Basic residues" evidence="13">
    <location>
        <begin position="489"/>
        <end position="500"/>
    </location>
</feature>
<dbReference type="EC" id="2.3.2.27" evidence="4"/>
<evidence type="ECO:0000256" key="7">
    <source>
        <dbReference type="ARBA" id="ARBA00022679"/>
    </source>
</evidence>
<evidence type="ECO:0000256" key="3">
    <source>
        <dbReference type="ARBA" id="ARBA00004906"/>
    </source>
</evidence>
<protein>
    <recommendedName>
        <fullName evidence="4">RING-type E3 ubiquitin transferase</fullName>
        <ecNumber evidence="4">2.3.2.27</ecNumber>
    </recommendedName>
</protein>
<dbReference type="InterPro" id="IPR041888">
    <property type="entry name" value="RING-HC_ZNF598/HEL2"/>
</dbReference>
<evidence type="ECO:0000256" key="2">
    <source>
        <dbReference type="ARBA" id="ARBA00004496"/>
    </source>
</evidence>
<dbReference type="EMBL" id="CAJMWT010003271">
    <property type="protein sequence ID" value="CAE6467795.1"/>
    <property type="molecule type" value="Genomic_DNA"/>
</dbReference>
<dbReference type="Pfam" id="PF23230">
    <property type="entry name" value="zf-C2H2_13"/>
    <property type="match status" value="1"/>
</dbReference>
<evidence type="ECO:0000256" key="4">
    <source>
        <dbReference type="ARBA" id="ARBA00012483"/>
    </source>
</evidence>
<feature type="compositionally biased region" description="Polar residues" evidence="13">
    <location>
        <begin position="877"/>
        <end position="886"/>
    </location>
</feature>
<keyword evidence="5" id="KW-0963">Cytoplasm</keyword>
<keyword evidence="10" id="KW-0862">Zinc</keyword>
<comment type="pathway">
    <text evidence="3">Protein modification; protein ubiquitination.</text>
</comment>
<dbReference type="Pfam" id="PF25447">
    <property type="entry name" value="RING_ZNF598"/>
    <property type="match status" value="1"/>
</dbReference>
<evidence type="ECO:0000256" key="1">
    <source>
        <dbReference type="ARBA" id="ARBA00000900"/>
    </source>
</evidence>
<feature type="compositionally biased region" description="Basic and acidic residues" evidence="13">
    <location>
        <begin position="831"/>
        <end position="841"/>
    </location>
</feature>
<feature type="region of interest" description="Disordered" evidence="13">
    <location>
        <begin position="790"/>
        <end position="905"/>
    </location>
</feature>
<dbReference type="InterPro" id="IPR037883">
    <property type="entry name" value="Knr4/Smi1-like_sf"/>
</dbReference>
<dbReference type="GO" id="GO:0016567">
    <property type="term" value="P:protein ubiquitination"/>
    <property type="evidence" value="ECO:0007669"/>
    <property type="project" value="TreeGrafter"/>
</dbReference>
<evidence type="ECO:0000256" key="8">
    <source>
        <dbReference type="ARBA" id="ARBA00022723"/>
    </source>
</evidence>
<feature type="domain" description="RING-type" evidence="14">
    <location>
        <begin position="539"/>
        <end position="579"/>
    </location>
</feature>
<evidence type="ECO:0000259" key="14">
    <source>
        <dbReference type="PROSITE" id="PS50089"/>
    </source>
</evidence>
<feature type="compositionally biased region" description="Low complexity" evidence="13">
    <location>
        <begin position="1079"/>
        <end position="1095"/>
    </location>
</feature>
<evidence type="ECO:0000256" key="6">
    <source>
        <dbReference type="ARBA" id="ARBA00022553"/>
    </source>
</evidence>
<proteinExistence type="inferred from homology"/>
<dbReference type="SUPFAM" id="SSF160631">
    <property type="entry name" value="SMI1/KNR4-like"/>
    <property type="match status" value="1"/>
</dbReference>
<dbReference type="SUPFAM" id="SSF57850">
    <property type="entry name" value="RING/U-box"/>
    <property type="match status" value="1"/>
</dbReference>
<evidence type="ECO:0000256" key="9">
    <source>
        <dbReference type="ARBA" id="ARBA00022771"/>
    </source>
</evidence>
<gene>
    <name evidence="15" type="ORF">RDB_LOCUS102821</name>
</gene>
<feature type="compositionally biased region" description="Gly residues" evidence="13">
    <location>
        <begin position="812"/>
        <end position="827"/>
    </location>
</feature>
<reference evidence="15" key="1">
    <citation type="submission" date="2021-01" db="EMBL/GenBank/DDBJ databases">
        <authorList>
            <person name="Kaushik A."/>
        </authorList>
    </citation>
    <scope>NUCLEOTIDE SEQUENCE</scope>
    <source>
        <strain evidence="15">AG2-2IIIB</strain>
    </source>
</reference>
<dbReference type="InterPro" id="IPR001841">
    <property type="entry name" value="Znf_RING"/>
</dbReference>
<dbReference type="PANTHER" id="PTHR22938">
    <property type="entry name" value="ZINC FINGER PROTEIN 598"/>
    <property type="match status" value="1"/>
</dbReference>
<dbReference type="InterPro" id="IPR018958">
    <property type="entry name" value="Knr4/Smi1-like_dom"/>
</dbReference>
<dbReference type="PROSITE" id="PS50089">
    <property type="entry name" value="ZF_RING_2"/>
    <property type="match status" value="1"/>
</dbReference>
<dbReference type="PROSITE" id="PS00028">
    <property type="entry name" value="ZINC_FINGER_C2H2_1"/>
    <property type="match status" value="1"/>
</dbReference>
<dbReference type="Gene3D" id="3.40.1580.10">
    <property type="entry name" value="SMI1/KNR4-like"/>
    <property type="match status" value="1"/>
</dbReference>
<evidence type="ECO:0000256" key="10">
    <source>
        <dbReference type="ARBA" id="ARBA00022833"/>
    </source>
</evidence>
<keyword evidence="8" id="KW-0479">Metal-binding</keyword>
<dbReference type="CDD" id="cd16615">
    <property type="entry name" value="RING-HC_ZNF598"/>
    <property type="match status" value="1"/>
</dbReference>
<comment type="similarity">
    <text evidence="11">Belongs to the ZNF598/HEL2 family.</text>
</comment>
<evidence type="ECO:0000313" key="15">
    <source>
        <dbReference type="EMBL" id="CAE6467795.1"/>
    </source>
</evidence>
<feature type="compositionally biased region" description="Pro residues" evidence="13">
    <location>
        <begin position="842"/>
        <end position="859"/>
    </location>
</feature>
<feature type="compositionally biased region" description="Low complexity" evidence="13">
    <location>
        <begin position="501"/>
        <end position="513"/>
    </location>
</feature>
<dbReference type="InterPro" id="IPR044288">
    <property type="entry name" value="ZNF598/HEL2"/>
</dbReference>
<evidence type="ECO:0000256" key="12">
    <source>
        <dbReference type="PROSITE-ProRule" id="PRU00175"/>
    </source>
</evidence>
<comment type="caution">
    <text evidence="15">The sequence shown here is derived from an EMBL/GenBank/DDBJ whole genome shotgun (WGS) entry which is preliminary data.</text>
</comment>
<evidence type="ECO:0000256" key="13">
    <source>
        <dbReference type="SAM" id="MobiDB-lite"/>
    </source>
</evidence>
<name>A0A8H3GTQ4_9AGAM</name>
<accession>A0A8H3GTQ4</accession>
<dbReference type="SMART" id="SM00860">
    <property type="entry name" value="SMI1_KNR4"/>
    <property type="match status" value="1"/>
</dbReference>
<keyword evidence="9 12" id="KW-0863">Zinc-finger</keyword>
<dbReference type="GO" id="GO:0061630">
    <property type="term" value="F:ubiquitin protein ligase activity"/>
    <property type="evidence" value="ECO:0007669"/>
    <property type="project" value="UniProtKB-EC"/>
</dbReference>
<dbReference type="AlphaFoldDB" id="A0A8H3GTQ4"/>
<comment type="subcellular location">
    <subcellularLocation>
        <location evidence="2">Cytoplasm</location>
    </subcellularLocation>
</comment>
<evidence type="ECO:0000313" key="16">
    <source>
        <dbReference type="Proteomes" id="UP000663843"/>
    </source>
</evidence>
<feature type="region of interest" description="Disordered" evidence="13">
    <location>
        <begin position="1150"/>
        <end position="1205"/>
    </location>
</feature>
<feature type="region of interest" description="Disordered" evidence="13">
    <location>
        <begin position="1049"/>
        <end position="1131"/>
    </location>
</feature>
<dbReference type="InterPro" id="IPR013087">
    <property type="entry name" value="Znf_C2H2_type"/>
</dbReference>
<dbReference type="Pfam" id="PF23202">
    <property type="entry name" value="PAH_ZNF598"/>
    <property type="match status" value="1"/>
</dbReference>
<comment type="catalytic activity">
    <reaction evidence="1">
        <text>S-ubiquitinyl-[E2 ubiquitin-conjugating enzyme]-L-cysteine + [acceptor protein]-L-lysine = [E2 ubiquitin-conjugating enzyme]-L-cysteine + N(6)-ubiquitinyl-[acceptor protein]-L-lysine.</text>
        <dbReference type="EC" id="2.3.2.27"/>
    </reaction>
</comment>
<organism evidence="15 16">
    <name type="scientific">Rhizoctonia solani</name>
    <dbReference type="NCBI Taxonomy" id="456999"/>
    <lineage>
        <taxon>Eukaryota</taxon>
        <taxon>Fungi</taxon>
        <taxon>Dikarya</taxon>
        <taxon>Basidiomycota</taxon>
        <taxon>Agaricomycotina</taxon>
        <taxon>Agaricomycetes</taxon>
        <taxon>Cantharellales</taxon>
        <taxon>Ceratobasidiaceae</taxon>
        <taxon>Rhizoctonia</taxon>
    </lineage>
</organism>
<dbReference type="SMART" id="SM00355">
    <property type="entry name" value="ZnF_C2H2"/>
    <property type="match status" value="4"/>
</dbReference>
<feature type="region of interest" description="Disordered" evidence="13">
    <location>
        <begin position="489"/>
        <end position="528"/>
    </location>
</feature>
<dbReference type="InterPro" id="IPR057634">
    <property type="entry name" value="PAH_ZNF598/HEL2"/>
</dbReference>
<dbReference type="Proteomes" id="UP000663843">
    <property type="component" value="Unassembled WGS sequence"/>
</dbReference>
<dbReference type="GO" id="GO:0072344">
    <property type="term" value="P:rescue of stalled ribosome"/>
    <property type="evidence" value="ECO:0007669"/>
    <property type="project" value="InterPro"/>
</dbReference>
<feature type="compositionally biased region" description="Basic and acidic residues" evidence="13">
    <location>
        <begin position="790"/>
        <end position="808"/>
    </location>
</feature>
<keyword evidence="6" id="KW-0597">Phosphoprotein</keyword>
<dbReference type="GO" id="GO:0008270">
    <property type="term" value="F:zinc ion binding"/>
    <property type="evidence" value="ECO:0007669"/>
    <property type="project" value="UniProtKB-KW"/>
</dbReference>
<keyword evidence="7" id="KW-0808">Transferase</keyword>
<sequence>MANNPSWVYMQLPSHHGLCAMSNFSLRVAATPQRILHVENEHNIVEIAVDVARDIALHGFLEESAMIVAPIWNSVIHGHGHRDFSLDFVRDTISHFGLDLIWRSAKFTPSGFDTWESKFERLGYTDELIEMEQRSYFCPAGSEVDLDASLPDSSWRVIRDMLAVWEDPNTHAQCFPAKETELDALERLKAYIGQELPVCPMLQEWQPCIMGLELSLKYDNQTLAHDFFSTIADQIANGGLGASLLVQDLALTPRIGYIVCNPVLGCKTGFARCRAQEIAHEIVQALDSRFRSGELRPYADLSWTNLLSEIEALESKIWGEAPESDLPFLRPPASLKQIAQIEQELEITLPQDYKDFLSVTNGLGSFNRDQTAPLLSVEDIYWDSDYDTLKVEYRRFDSNSVIDQLPSLDRVLQVSDVDDGAGDVHWWLIEPALVQRARLSVGDDGSAEWLGVNHTEWDPKFSNRGSFRIMMERRLSYLVNERPVWYPRRGRGGRRGRAGRGRQPNPAARPAPAVANETTESDNIVPEPDPIGDSDEKICWICAEPVKFYALSECNHRTCHVCALRLRALYKRTDCTFCKHPQVSVIFTISATKAYSGFTPNDIPFSDPKLQISFETKEMMEDTMILLRFNCPDPDCDVIAQGWGDLKWHAKDKHDSILCDLCIRHKKIFAHEHTLYSPVTFGIHMPSVHARRFSAEEKAKAGLPDMVHPMCQFCRECFFGDDELFAHLREHHEECFVCKRDGIRDQYFRNYEQLEQHFKDRHYPCNHPTCLEQKFVVFSTQLDLQGHQVDVHGEQMSSRDRRDARRIDLTFGSGGRGGRPRGGGRGGHTQASDRTEDRAREPPPQATSQPPPQPGPPPGRGSRRAAFGASLTVEGSGAQNEASPSQQEPPRPSTRTPDPDVDPETLEQHGQFLSLLNLYASTNGATAIRGAIRSYKSSESSAKDMLATIRTVVDDNMNVVSSLVNGLVPLFDEEKRKDILNSWNGMKIEQRDQFPSLTPTSLGSGFADIASGRVLNVKHSTRSSGSRAGSSSRSAGAVWDRVERVAAGLGGPTPALQSSAAPKPIKPNAFPPLGGGSARSGASSSSTPWSSGASAQTSQHLVIAPARVPEPTKGSAGRPPPMASSSAFPELPSSAASRVAIPKMGGNQSLRRIAGESPAPNNVWGGGSGDNTPVIEEPSPATNTGGKGKKKKGKETLFTLGSFPN</sequence>
<evidence type="ECO:0000256" key="11">
    <source>
        <dbReference type="ARBA" id="ARBA00035113"/>
    </source>
</evidence>